<dbReference type="AlphaFoldDB" id="K0RAS1"/>
<evidence type="ECO:0000313" key="2">
    <source>
        <dbReference type="EMBL" id="EJK50305.1"/>
    </source>
</evidence>
<accession>K0RAS1</accession>
<feature type="region of interest" description="Disordered" evidence="1">
    <location>
        <begin position="640"/>
        <end position="789"/>
    </location>
</feature>
<reference evidence="2 3" key="1">
    <citation type="journal article" date="2012" name="Genome Biol.">
        <title>Genome and low-iron response of an oceanic diatom adapted to chronic iron limitation.</title>
        <authorList>
            <person name="Lommer M."/>
            <person name="Specht M."/>
            <person name="Roy A.S."/>
            <person name="Kraemer L."/>
            <person name="Andreson R."/>
            <person name="Gutowska M.A."/>
            <person name="Wolf J."/>
            <person name="Bergner S.V."/>
            <person name="Schilhabel M.B."/>
            <person name="Klostermeier U.C."/>
            <person name="Beiko R.G."/>
            <person name="Rosenstiel P."/>
            <person name="Hippler M."/>
            <person name="Laroche J."/>
        </authorList>
    </citation>
    <scope>NUCLEOTIDE SEQUENCE [LARGE SCALE GENOMIC DNA]</scope>
    <source>
        <strain evidence="2 3">CCMP1005</strain>
    </source>
</reference>
<comment type="caution">
    <text evidence="2">The sequence shown here is derived from an EMBL/GenBank/DDBJ whole genome shotgun (WGS) entry which is preliminary data.</text>
</comment>
<feature type="region of interest" description="Disordered" evidence="1">
    <location>
        <begin position="128"/>
        <end position="187"/>
    </location>
</feature>
<feature type="compositionally biased region" description="Basic and acidic residues" evidence="1">
    <location>
        <begin position="701"/>
        <end position="718"/>
    </location>
</feature>
<dbReference type="Proteomes" id="UP000266841">
    <property type="component" value="Unassembled WGS sequence"/>
</dbReference>
<protein>
    <submittedName>
        <fullName evidence="2">Uncharacterized protein</fullName>
    </submittedName>
</protein>
<feature type="compositionally biased region" description="Basic and acidic residues" evidence="1">
    <location>
        <begin position="729"/>
        <end position="741"/>
    </location>
</feature>
<organism evidence="2 3">
    <name type="scientific">Thalassiosira oceanica</name>
    <name type="common">Marine diatom</name>
    <dbReference type="NCBI Taxonomy" id="159749"/>
    <lineage>
        <taxon>Eukaryota</taxon>
        <taxon>Sar</taxon>
        <taxon>Stramenopiles</taxon>
        <taxon>Ochrophyta</taxon>
        <taxon>Bacillariophyta</taxon>
        <taxon>Coscinodiscophyceae</taxon>
        <taxon>Thalassiosirophycidae</taxon>
        <taxon>Thalassiosirales</taxon>
        <taxon>Thalassiosiraceae</taxon>
        <taxon>Thalassiosira</taxon>
    </lineage>
</organism>
<keyword evidence="3" id="KW-1185">Reference proteome</keyword>
<dbReference type="EMBL" id="AGNL01044045">
    <property type="protein sequence ID" value="EJK50305.1"/>
    <property type="molecule type" value="Genomic_DNA"/>
</dbReference>
<gene>
    <name evidence="2" type="ORF">THAOC_30755</name>
</gene>
<sequence length="815" mass="88772">MSLPYTINFGDKTLERALTVDLSAEAHEDFLLEALEALQKDGGCKLDISVLKDHVEELRFLRSCAQVGFLNKAEETATRALGEAGFKSIVGKATGMFKQCYPRICNPENIKATVANALDGGRDAFQSPAAREACERSLAPTTPRPRTRRPARMSNNQQPEDGNEDNMSAAESDLSAPLSSIQRTPPVPAERSISIDLSNGAVALIDIASEARRILRLTHIVGEVIATGTSLHYVFDISLASVFDASNPNNLDDIPKLAELMIDCISGLTTSTQHLKASYTSHAGELSSVTPISSLSQLTAVLELINKLDEISSGGKKQHDSKELTALKDAIKRYDDSNGSNKKAKEVTNTRIKAFLHIGKATLRRLEAVVSIGMVYHLLSNCTVAQIFEGLKVENEALEGIRTLASQLAPEVPFDANMMSGLDALKMVLPALSSKDDSIRRLAIDAVIDIVGNLDYVEGRDRASTEARTHFWFDKKNGPWRRLQFLRSRRSASGDAEDLTEEDETVEGYFVDTRSDEERAKRRLRTHADRRQRLKVIFMVFALQGPINRRDPDWAFTSPGNAVRNIFTLSASEVVTHLKILVSKEYFDNEWGRDFTRKIKEKREAADKAARNAKEYGVLRSGMNCLLACLADHLSSIDRHPPRDAVAGPGGQVRPPPRADPRERRGPVRRHQVDERPADQDEAEELRLQHGGSASNDAGDGDGKEKDGEPPPGHRDGADGAAAAPDRGGGNRHDAQEEHGDGGPGGPVTLGGASVNPMRAPEPMPGGCDTTIRRASPLGDDPPARLGGRRGQLSTATLVCGMFSLSPNAKLRYAN</sequence>
<feature type="compositionally biased region" description="Basic and acidic residues" evidence="1">
    <location>
        <begin position="657"/>
        <end position="679"/>
    </location>
</feature>
<evidence type="ECO:0000256" key="1">
    <source>
        <dbReference type="SAM" id="MobiDB-lite"/>
    </source>
</evidence>
<name>K0RAS1_THAOC</name>
<proteinExistence type="predicted"/>
<evidence type="ECO:0000313" key="3">
    <source>
        <dbReference type="Proteomes" id="UP000266841"/>
    </source>
</evidence>